<sequence length="158" mass="18282">MLIVEAHIGPMKLQLVNTHLESTKDHASERVKQLKDCFKEAQEFPEEYSVIVAGDLNLRDKELELAGGIPPGLEDLWISCGSRKECQYTWDMTRNMNKEIPGRFKPRCRFDRAYLRHSHPKRVSPVHFGLVGIEKVSNTQCFPSDHWGLQVYFNIEKV</sequence>
<reference evidence="11" key="1">
    <citation type="journal article" date="2023" name="IScience">
        <title>Live-bearing cockroach genome reveals convergent evolutionary mechanisms linked to viviparity in insects and beyond.</title>
        <authorList>
            <person name="Fouks B."/>
            <person name="Harrison M.C."/>
            <person name="Mikhailova A.A."/>
            <person name="Marchal E."/>
            <person name="English S."/>
            <person name="Carruthers M."/>
            <person name="Jennings E.C."/>
            <person name="Chiamaka E.L."/>
            <person name="Frigard R.A."/>
            <person name="Pippel M."/>
            <person name="Attardo G.M."/>
            <person name="Benoit J.B."/>
            <person name="Bornberg-Bauer E."/>
            <person name="Tobe S.S."/>
        </authorList>
    </citation>
    <scope>NUCLEOTIDE SEQUENCE</scope>
    <source>
        <strain evidence="11">Stay&amp;Tobe</strain>
    </source>
</reference>
<dbReference type="GO" id="GO:0006302">
    <property type="term" value="P:double-strand break repair"/>
    <property type="evidence" value="ECO:0007669"/>
    <property type="project" value="TreeGrafter"/>
</dbReference>
<keyword evidence="9" id="KW-0234">DNA repair</keyword>
<dbReference type="GO" id="GO:0046872">
    <property type="term" value="F:metal ion binding"/>
    <property type="evidence" value="ECO:0007669"/>
    <property type="project" value="UniProtKB-KW"/>
</dbReference>
<comment type="subcellular location">
    <subcellularLocation>
        <location evidence="3">Nucleus</location>
    </subcellularLocation>
</comment>
<keyword evidence="5" id="KW-0479">Metal-binding</keyword>
<keyword evidence="6" id="KW-0227">DNA damage</keyword>
<protein>
    <recommendedName>
        <fullName evidence="13">Tyrosyl-DNA phosphodiesterase 2</fullName>
    </recommendedName>
</protein>
<evidence type="ECO:0008006" key="13">
    <source>
        <dbReference type="Google" id="ProtNLM"/>
    </source>
</evidence>
<dbReference type="GO" id="GO:0003697">
    <property type="term" value="F:single-stranded DNA binding"/>
    <property type="evidence" value="ECO:0007669"/>
    <property type="project" value="TreeGrafter"/>
</dbReference>
<evidence type="ECO:0000256" key="4">
    <source>
        <dbReference type="ARBA" id="ARBA00022722"/>
    </source>
</evidence>
<proteinExistence type="predicted"/>
<dbReference type="Proteomes" id="UP001233999">
    <property type="component" value="Unassembled WGS sequence"/>
</dbReference>
<comment type="cofactor">
    <cofactor evidence="2">
        <name>Mg(2+)</name>
        <dbReference type="ChEBI" id="CHEBI:18420"/>
    </cofactor>
</comment>
<evidence type="ECO:0000256" key="6">
    <source>
        <dbReference type="ARBA" id="ARBA00022763"/>
    </source>
</evidence>
<accession>A0AAD8E8C3</accession>
<evidence type="ECO:0000256" key="1">
    <source>
        <dbReference type="ARBA" id="ARBA00001936"/>
    </source>
</evidence>
<comment type="cofactor">
    <cofactor evidence="1">
        <name>Mn(2+)</name>
        <dbReference type="ChEBI" id="CHEBI:29035"/>
    </cofactor>
</comment>
<keyword evidence="8" id="KW-0460">Magnesium</keyword>
<gene>
    <name evidence="11" type="ORF">L9F63_023816</name>
</gene>
<evidence type="ECO:0000256" key="7">
    <source>
        <dbReference type="ARBA" id="ARBA00022801"/>
    </source>
</evidence>
<dbReference type="SUPFAM" id="SSF56219">
    <property type="entry name" value="DNase I-like"/>
    <property type="match status" value="1"/>
</dbReference>
<dbReference type="PANTHER" id="PTHR15822">
    <property type="entry name" value="TRAF AND TNF RECEPTOR-ASSOCIATED PROTEIN"/>
    <property type="match status" value="1"/>
</dbReference>
<name>A0AAD8E8C3_DIPPU</name>
<dbReference type="AlphaFoldDB" id="A0AAD8E8C3"/>
<keyword evidence="7" id="KW-0378">Hydrolase</keyword>
<dbReference type="InterPro" id="IPR051547">
    <property type="entry name" value="TDP2-like"/>
</dbReference>
<evidence type="ECO:0000256" key="5">
    <source>
        <dbReference type="ARBA" id="ARBA00022723"/>
    </source>
</evidence>
<dbReference type="InterPro" id="IPR036691">
    <property type="entry name" value="Endo/exonu/phosph_ase_sf"/>
</dbReference>
<dbReference type="EMBL" id="JASPKZ010008055">
    <property type="protein sequence ID" value="KAJ9581005.1"/>
    <property type="molecule type" value="Genomic_DNA"/>
</dbReference>
<reference evidence="11" key="2">
    <citation type="submission" date="2023-05" db="EMBL/GenBank/DDBJ databases">
        <authorList>
            <person name="Fouks B."/>
        </authorList>
    </citation>
    <scope>NUCLEOTIDE SEQUENCE</scope>
    <source>
        <strain evidence="11">Stay&amp;Tobe</strain>
        <tissue evidence="11">Testes</tissue>
    </source>
</reference>
<dbReference type="GO" id="GO:0016605">
    <property type="term" value="C:PML body"/>
    <property type="evidence" value="ECO:0007669"/>
    <property type="project" value="TreeGrafter"/>
</dbReference>
<dbReference type="GO" id="GO:0004518">
    <property type="term" value="F:nuclease activity"/>
    <property type="evidence" value="ECO:0007669"/>
    <property type="project" value="UniProtKB-KW"/>
</dbReference>
<dbReference type="CDD" id="cd09080">
    <property type="entry name" value="TDP2"/>
    <property type="match status" value="1"/>
</dbReference>
<evidence type="ECO:0000256" key="3">
    <source>
        <dbReference type="ARBA" id="ARBA00004123"/>
    </source>
</evidence>
<evidence type="ECO:0000256" key="8">
    <source>
        <dbReference type="ARBA" id="ARBA00022842"/>
    </source>
</evidence>
<keyword evidence="4" id="KW-0540">Nuclease</keyword>
<comment type="caution">
    <text evidence="11">The sequence shown here is derived from an EMBL/GenBank/DDBJ whole genome shotgun (WGS) entry which is preliminary data.</text>
</comment>
<dbReference type="GO" id="GO:0070260">
    <property type="term" value="F:5'-tyrosyl-DNA phosphodiesterase activity"/>
    <property type="evidence" value="ECO:0007669"/>
    <property type="project" value="TreeGrafter"/>
</dbReference>
<dbReference type="PANTHER" id="PTHR15822:SF4">
    <property type="entry name" value="TYROSYL-DNA PHOSPHODIESTERASE 2"/>
    <property type="match status" value="1"/>
</dbReference>
<evidence type="ECO:0000256" key="10">
    <source>
        <dbReference type="ARBA" id="ARBA00023242"/>
    </source>
</evidence>
<evidence type="ECO:0000256" key="2">
    <source>
        <dbReference type="ARBA" id="ARBA00001946"/>
    </source>
</evidence>
<evidence type="ECO:0000313" key="12">
    <source>
        <dbReference type="Proteomes" id="UP001233999"/>
    </source>
</evidence>
<keyword evidence="10" id="KW-0539">Nucleus</keyword>
<evidence type="ECO:0000256" key="9">
    <source>
        <dbReference type="ARBA" id="ARBA00023204"/>
    </source>
</evidence>
<evidence type="ECO:0000313" key="11">
    <source>
        <dbReference type="EMBL" id="KAJ9581005.1"/>
    </source>
</evidence>
<keyword evidence="12" id="KW-1185">Reference proteome</keyword>
<dbReference type="GO" id="GO:0005737">
    <property type="term" value="C:cytoplasm"/>
    <property type="evidence" value="ECO:0007669"/>
    <property type="project" value="TreeGrafter"/>
</dbReference>
<dbReference type="Gene3D" id="3.60.10.10">
    <property type="entry name" value="Endonuclease/exonuclease/phosphatase"/>
    <property type="match status" value="1"/>
</dbReference>
<organism evidence="11 12">
    <name type="scientific">Diploptera punctata</name>
    <name type="common">Pacific beetle cockroach</name>
    <dbReference type="NCBI Taxonomy" id="6984"/>
    <lineage>
        <taxon>Eukaryota</taxon>
        <taxon>Metazoa</taxon>
        <taxon>Ecdysozoa</taxon>
        <taxon>Arthropoda</taxon>
        <taxon>Hexapoda</taxon>
        <taxon>Insecta</taxon>
        <taxon>Pterygota</taxon>
        <taxon>Neoptera</taxon>
        <taxon>Polyneoptera</taxon>
        <taxon>Dictyoptera</taxon>
        <taxon>Blattodea</taxon>
        <taxon>Blaberoidea</taxon>
        <taxon>Blaberidae</taxon>
        <taxon>Diplopterinae</taxon>
        <taxon>Diploptera</taxon>
    </lineage>
</organism>